<evidence type="ECO:0000256" key="7">
    <source>
        <dbReference type="ARBA" id="ARBA00022824"/>
    </source>
</evidence>
<dbReference type="InterPro" id="IPR044862">
    <property type="entry name" value="Pro_4_hyd_alph_FE2OG_OXY"/>
</dbReference>
<dbReference type="RefSeq" id="XP_015038609.2">
    <property type="nucleotide sequence ID" value="XM_015183123.2"/>
</dbReference>
<evidence type="ECO:0000256" key="2">
    <source>
        <dbReference type="ARBA" id="ARBA00002035"/>
    </source>
</evidence>
<evidence type="ECO:0000256" key="6">
    <source>
        <dbReference type="ARBA" id="ARBA00022723"/>
    </source>
</evidence>
<dbReference type="AlphaFoldDB" id="A0A6I8VDN6"/>
<dbReference type="GO" id="GO:0031418">
    <property type="term" value="F:L-ascorbic acid binding"/>
    <property type="evidence" value="ECO:0007669"/>
    <property type="project" value="UniProtKB-KW"/>
</dbReference>
<dbReference type="Pfam" id="PF13640">
    <property type="entry name" value="2OG-FeII_Oxy_3"/>
    <property type="match status" value="1"/>
</dbReference>
<dbReference type="ExpressionAtlas" id="A0A6I8VDN6">
    <property type="expression patterns" value="baseline"/>
</dbReference>
<dbReference type="SMART" id="SM00702">
    <property type="entry name" value="P4Hc"/>
    <property type="match status" value="1"/>
</dbReference>
<feature type="domain" description="Fe2OG dioxygenase" evidence="16">
    <location>
        <begin position="420"/>
        <end position="532"/>
    </location>
</feature>
<dbReference type="InterPro" id="IPR045054">
    <property type="entry name" value="P4HA-like"/>
</dbReference>
<dbReference type="Gene3D" id="1.25.40.10">
    <property type="entry name" value="Tetratricopeptide repeat domain"/>
    <property type="match status" value="1"/>
</dbReference>
<dbReference type="InterPro" id="IPR013547">
    <property type="entry name" value="P4H_N"/>
</dbReference>
<evidence type="ECO:0000256" key="12">
    <source>
        <dbReference type="ARBA" id="ARBA00023180"/>
    </source>
</evidence>
<dbReference type="FunFam" id="2.60.120.620:FF:000011">
    <property type="entry name" value="Prolyl alpha subunit"/>
    <property type="match status" value="1"/>
</dbReference>
<keyword evidence="17" id="KW-1185">Reference proteome</keyword>
<comment type="subcellular location">
    <subcellularLocation>
        <location evidence="3">Endoplasmic reticulum lumen</location>
    </subcellularLocation>
</comment>
<evidence type="ECO:0000256" key="3">
    <source>
        <dbReference type="ARBA" id="ARBA00004319"/>
    </source>
</evidence>
<evidence type="ECO:0000256" key="15">
    <source>
        <dbReference type="SAM" id="SignalP"/>
    </source>
</evidence>
<dbReference type="InterPro" id="IPR005123">
    <property type="entry name" value="Oxoglu/Fe-dep_dioxygenase_dom"/>
</dbReference>
<keyword evidence="9" id="KW-0223">Dioxygenase</keyword>
<dbReference type="PANTHER" id="PTHR10869:SF216">
    <property type="entry name" value="PROCOLLAGEN-PROLINE 4-DIOXYGENASE"/>
    <property type="match status" value="1"/>
</dbReference>
<accession>A0A6I8VDN6</accession>
<protein>
    <recommendedName>
        <fullName evidence="5">procollagen-proline 4-dioxygenase</fullName>
        <ecNumber evidence="5">1.14.11.2</ecNumber>
    </recommendedName>
</protein>
<keyword evidence="8" id="KW-0847">Vitamin C</keyword>
<comment type="cofactor">
    <cofactor evidence="1">
        <name>L-ascorbate</name>
        <dbReference type="ChEBI" id="CHEBI:38290"/>
    </cofactor>
</comment>
<dbReference type="Proteomes" id="UP000001819">
    <property type="component" value="Chromosome 2"/>
</dbReference>
<dbReference type="Pfam" id="PF23558">
    <property type="entry name" value="TPR_P4H"/>
    <property type="match status" value="1"/>
</dbReference>
<keyword evidence="7" id="KW-0256">Endoplasmic reticulum</keyword>
<evidence type="ECO:0000256" key="14">
    <source>
        <dbReference type="SAM" id="MobiDB-lite"/>
    </source>
</evidence>
<keyword evidence="15" id="KW-0732">Signal</keyword>
<evidence type="ECO:0000256" key="9">
    <source>
        <dbReference type="ARBA" id="ARBA00022964"/>
    </source>
</evidence>
<keyword evidence="13" id="KW-0175">Coiled coil</keyword>
<proteinExistence type="inferred from homology"/>
<evidence type="ECO:0000256" key="8">
    <source>
        <dbReference type="ARBA" id="ARBA00022896"/>
    </source>
</evidence>
<reference evidence="18" key="2">
    <citation type="submission" date="2025-08" db="UniProtKB">
        <authorList>
            <consortium name="RefSeq"/>
        </authorList>
    </citation>
    <scope>IDENTIFICATION</scope>
    <source>
        <strain evidence="18">MV-25-SWS-2005</strain>
        <tissue evidence="18">Whole body</tissue>
    </source>
</reference>
<dbReference type="GO" id="GO:0005788">
    <property type="term" value="C:endoplasmic reticulum lumen"/>
    <property type="evidence" value="ECO:0007669"/>
    <property type="project" value="UniProtKB-SubCell"/>
</dbReference>
<keyword evidence="10" id="KW-0560">Oxidoreductase</keyword>
<dbReference type="InParanoid" id="A0A6I8VDN6"/>
<evidence type="ECO:0000256" key="1">
    <source>
        <dbReference type="ARBA" id="ARBA00001961"/>
    </source>
</evidence>
<reference evidence="17" key="1">
    <citation type="submission" date="2024-06" db="UniProtKB">
        <authorList>
            <consortium name="RefSeq"/>
        </authorList>
    </citation>
    <scope>NUCLEOTIDE SEQUENCE [LARGE SCALE GENOMIC DNA]</scope>
    <source>
        <strain evidence="17">MV2-25</strain>
    </source>
</reference>
<feature type="region of interest" description="Disordered" evidence="14">
    <location>
        <begin position="274"/>
        <end position="298"/>
    </location>
</feature>
<keyword evidence="11" id="KW-0408">Iron</keyword>
<evidence type="ECO:0000256" key="5">
    <source>
        <dbReference type="ARBA" id="ARBA00012269"/>
    </source>
</evidence>
<feature type="signal peptide" evidence="15">
    <location>
        <begin position="1"/>
        <end position="22"/>
    </location>
</feature>
<dbReference type="PANTHER" id="PTHR10869">
    <property type="entry name" value="PROLYL 4-HYDROXYLASE ALPHA SUBUNIT"/>
    <property type="match status" value="1"/>
</dbReference>
<dbReference type="InterPro" id="IPR059068">
    <property type="entry name" value="TPR_P4H"/>
</dbReference>
<dbReference type="Gene3D" id="6.10.140.1460">
    <property type="match status" value="1"/>
</dbReference>
<evidence type="ECO:0000256" key="11">
    <source>
        <dbReference type="ARBA" id="ARBA00023004"/>
    </source>
</evidence>
<dbReference type="InterPro" id="IPR011990">
    <property type="entry name" value="TPR-like_helical_dom_sf"/>
</dbReference>
<evidence type="ECO:0000256" key="4">
    <source>
        <dbReference type="ARBA" id="ARBA00006511"/>
    </source>
</evidence>
<dbReference type="GO" id="GO:0005506">
    <property type="term" value="F:iron ion binding"/>
    <property type="evidence" value="ECO:0007669"/>
    <property type="project" value="InterPro"/>
</dbReference>
<organism evidence="17 18">
    <name type="scientific">Drosophila pseudoobscura pseudoobscura</name>
    <name type="common">Fruit fly</name>
    <dbReference type="NCBI Taxonomy" id="46245"/>
    <lineage>
        <taxon>Eukaryota</taxon>
        <taxon>Metazoa</taxon>
        <taxon>Ecdysozoa</taxon>
        <taxon>Arthropoda</taxon>
        <taxon>Hexapoda</taxon>
        <taxon>Insecta</taxon>
        <taxon>Pterygota</taxon>
        <taxon>Neoptera</taxon>
        <taxon>Endopterygota</taxon>
        <taxon>Diptera</taxon>
        <taxon>Brachycera</taxon>
        <taxon>Muscomorpha</taxon>
        <taxon>Ephydroidea</taxon>
        <taxon>Drosophilidae</taxon>
        <taxon>Drosophila</taxon>
        <taxon>Sophophora</taxon>
    </lineage>
</organism>
<keyword evidence="6" id="KW-0479">Metal-binding</keyword>
<dbReference type="Pfam" id="PF08336">
    <property type="entry name" value="P4Ha_N"/>
    <property type="match status" value="1"/>
</dbReference>
<name>A0A6I8VDN6_DROPS</name>
<keyword evidence="12" id="KW-0325">Glycoprotein</keyword>
<evidence type="ECO:0000256" key="13">
    <source>
        <dbReference type="SAM" id="Coils"/>
    </source>
</evidence>
<dbReference type="EC" id="1.14.11.2" evidence="5"/>
<feature type="coiled-coil region" evidence="13">
    <location>
        <begin position="45"/>
        <end position="72"/>
    </location>
</feature>
<comment type="function">
    <text evidence="2">Catalyzes the post-translational formation of 4-hydroxyproline in -Xaa-Pro-Gly- sequences in collagens and other proteins.</text>
</comment>
<dbReference type="InterPro" id="IPR006620">
    <property type="entry name" value="Pro_4_hyd_alph"/>
</dbReference>
<evidence type="ECO:0000256" key="10">
    <source>
        <dbReference type="ARBA" id="ARBA00023002"/>
    </source>
</evidence>
<gene>
    <name evidence="18" type="primary">PH4alphaSG1</name>
</gene>
<dbReference type="FunCoup" id="A0A6I8VDN6">
    <property type="interactions" value="60"/>
</dbReference>
<dbReference type="PROSITE" id="PS51471">
    <property type="entry name" value="FE2OG_OXY"/>
    <property type="match status" value="1"/>
</dbReference>
<evidence type="ECO:0000259" key="16">
    <source>
        <dbReference type="PROSITE" id="PS51471"/>
    </source>
</evidence>
<dbReference type="Gene3D" id="2.60.120.620">
    <property type="entry name" value="q2cbj1_9rhob like domain"/>
    <property type="match status" value="1"/>
</dbReference>
<sequence>MSRVIAFLWTLLAGVGLGLVSGDYYSAISEVERLLDVEAFLVERFEDYLEKAQQQQENIERFLQHVEQLHSRHGDIEAFFGNPINAFTTIRRLVHDWKHSVFEPVFDTSNLDNYKTSVSAGLKKAEIQEPTKEDLLGATRGLWRLQEMYKLPTKQLAAGFLAPEEQRQMNLSISASDCYEIGRHLCQMKEYSYGSEWLLEARTRLPRDPSGYVLPKITKVQILEQLSTAFSQLGNKKLAHKLNNEILDAEPGHQEAVKNKIVYEALLARERSISSSPRMKLDPPQEAAPEPEPELKESQELYQRVCRGELRQSPKEQRYLRCWLSHQDVPYQRLSPFKVEQLSGDPYVAYFHDVLSDKESEQIIEHGKGQVTRSEIGQTGNSTVSDIRTSQNTWLWYENNPWLADIKQRLEDITGLSTDTAEPLQLVNYGIGGQYEPHFDFMDDAEKNFGWKGNRLLTALFYLNDVPLGGATAFPFLHLAVPPVKGSLLVWYNLHRSLHKDFRTKHAGCPVLKGSKWMSISSLPVCNQWFHEAAQEFRRPCALTSDAEKFLELENK</sequence>
<feature type="chain" id="PRO_5026192029" description="procollagen-proline 4-dioxygenase" evidence="15">
    <location>
        <begin position="23"/>
        <end position="556"/>
    </location>
</feature>
<comment type="similarity">
    <text evidence="4">Belongs to the P4HA family.</text>
</comment>
<evidence type="ECO:0000313" key="17">
    <source>
        <dbReference type="Proteomes" id="UP000001819"/>
    </source>
</evidence>
<dbReference type="GO" id="GO:0004656">
    <property type="term" value="F:procollagen-proline 4-dioxygenase activity"/>
    <property type="evidence" value="ECO:0007669"/>
    <property type="project" value="UniProtKB-EC"/>
</dbReference>
<evidence type="ECO:0000313" key="18">
    <source>
        <dbReference type="RefSeq" id="XP_015038609.2"/>
    </source>
</evidence>